<dbReference type="AlphaFoldDB" id="A0A502CPJ3"/>
<keyword evidence="8" id="KW-1185">Reference proteome</keyword>
<dbReference type="PROSITE" id="PS51935">
    <property type="entry name" value="NLPC_P60"/>
    <property type="match status" value="1"/>
</dbReference>
<keyword evidence="3" id="KW-0378">Hydrolase</keyword>
<evidence type="ECO:0000256" key="2">
    <source>
        <dbReference type="ARBA" id="ARBA00022670"/>
    </source>
</evidence>
<dbReference type="InterPro" id="IPR000064">
    <property type="entry name" value="NLP_P60_dom"/>
</dbReference>
<evidence type="ECO:0000259" key="6">
    <source>
        <dbReference type="PROSITE" id="PS51935"/>
    </source>
</evidence>
<comment type="similarity">
    <text evidence="1">Belongs to the peptidase C40 family.</text>
</comment>
<dbReference type="InterPro" id="IPR051794">
    <property type="entry name" value="PG_Endopeptidase_C40"/>
</dbReference>
<organism evidence="7 8">
    <name type="scientific">Pedococcus bigeumensis</name>
    <dbReference type="NCBI Taxonomy" id="433644"/>
    <lineage>
        <taxon>Bacteria</taxon>
        <taxon>Bacillati</taxon>
        <taxon>Actinomycetota</taxon>
        <taxon>Actinomycetes</taxon>
        <taxon>Micrococcales</taxon>
        <taxon>Intrasporangiaceae</taxon>
        <taxon>Pedococcus</taxon>
    </lineage>
</organism>
<keyword evidence="5" id="KW-1133">Transmembrane helix</keyword>
<comment type="caution">
    <text evidence="7">The sequence shown here is derived from an EMBL/GenBank/DDBJ whole genome shotgun (WGS) entry which is preliminary data.</text>
</comment>
<reference evidence="7 8" key="1">
    <citation type="journal article" date="2019" name="Environ. Microbiol.">
        <title>Species interactions and distinct microbial communities in high Arctic permafrost affected cryosols are associated with the CH4 and CO2 gas fluxes.</title>
        <authorList>
            <person name="Altshuler I."/>
            <person name="Hamel J."/>
            <person name="Turney S."/>
            <person name="Magnuson E."/>
            <person name="Levesque R."/>
            <person name="Greer C."/>
            <person name="Whyte L.G."/>
        </authorList>
    </citation>
    <scope>NUCLEOTIDE SEQUENCE [LARGE SCALE GENOMIC DNA]</scope>
    <source>
        <strain evidence="7 8">S9.3A</strain>
    </source>
</reference>
<feature type="transmembrane region" description="Helical" evidence="5">
    <location>
        <begin position="21"/>
        <end position="47"/>
    </location>
</feature>
<dbReference type="RefSeq" id="WP_140743158.1">
    <property type="nucleotide sequence ID" value="NZ_RCZM01000006.1"/>
</dbReference>
<dbReference type="Gene3D" id="3.90.1720.10">
    <property type="entry name" value="endopeptidase domain like (from Nostoc punctiforme)"/>
    <property type="match status" value="1"/>
</dbReference>
<keyword evidence="5" id="KW-0472">Membrane</keyword>
<keyword evidence="2" id="KW-0645">Protease</keyword>
<evidence type="ECO:0000256" key="4">
    <source>
        <dbReference type="ARBA" id="ARBA00022807"/>
    </source>
</evidence>
<keyword evidence="5" id="KW-0812">Transmembrane</keyword>
<dbReference type="InterPro" id="IPR038765">
    <property type="entry name" value="Papain-like_cys_pep_sf"/>
</dbReference>
<evidence type="ECO:0000256" key="5">
    <source>
        <dbReference type="SAM" id="Phobius"/>
    </source>
</evidence>
<proteinExistence type="inferred from homology"/>
<dbReference type="PANTHER" id="PTHR47359:SF3">
    <property type="entry name" value="NLP_P60 DOMAIN-CONTAINING PROTEIN-RELATED"/>
    <property type="match status" value="1"/>
</dbReference>
<dbReference type="GO" id="GO:0006508">
    <property type="term" value="P:proteolysis"/>
    <property type="evidence" value="ECO:0007669"/>
    <property type="project" value="UniProtKB-KW"/>
</dbReference>
<dbReference type="GO" id="GO:0008234">
    <property type="term" value="F:cysteine-type peptidase activity"/>
    <property type="evidence" value="ECO:0007669"/>
    <property type="project" value="UniProtKB-KW"/>
</dbReference>
<dbReference type="OrthoDB" id="9815778at2"/>
<protein>
    <submittedName>
        <fullName evidence="7">NlpC/P60 family protein</fullName>
    </submittedName>
</protein>
<name>A0A502CPJ3_9MICO</name>
<evidence type="ECO:0000313" key="7">
    <source>
        <dbReference type="EMBL" id="TPG14039.1"/>
    </source>
</evidence>
<dbReference type="Pfam" id="PF00877">
    <property type="entry name" value="NLPC_P60"/>
    <property type="match status" value="1"/>
</dbReference>
<feature type="domain" description="NlpC/P60" evidence="6">
    <location>
        <begin position="224"/>
        <end position="366"/>
    </location>
</feature>
<sequence length="378" mass="38829">MPAPLVAAAAQMARKVVLRRLIRLGLIVLPVVMVGALAMGLIVLLLFNTGDSDSGTAQVAGNCSTATTAFAATSGANAQDLSGEQLANAQTIVAVGRQLNVPAYGWVIAVATALQESSLTNLDHGHLDSLGLFQQRAGWGSDADRLNPETAARMFYEGGKGGQKGLVQIHGFEAMPLTSAAQAVQASAFPDAYARWEPLAQQIVASPAVLSATCYANADYTGDGTQGSNAVASALQFLGTPYSWGGGGIGGPGNGFGPGSATVGFDCSSLVQYAYHQATGRTLPRVTDAQAAALPHVSPGSHLRAGDLLFFHSPGDAPGSYHHVGIYDGQGGMVHAPRTGKTVEVVHDVLKDPYYSSQLALVARPDGSTDEVGSGSQQ</sequence>
<gene>
    <name evidence="7" type="ORF">EAH86_17705</name>
</gene>
<dbReference type="Proteomes" id="UP000317722">
    <property type="component" value="Unassembled WGS sequence"/>
</dbReference>
<dbReference type="EMBL" id="RCZM01000006">
    <property type="protein sequence ID" value="TPG14039.1"/>
    <property type="molecule type" value="Genomic_DNA"/>
</dbReference>
<evidence type="ECO:0000313" key="8">
    <source>
        <dbReference type="Proteomes" id="UP000317722"/>
    </source>
</evidence>
<dbReference type="PANTHER" id="PTHR47359">
    <property type="entry name" value="PEPTIDOGLYCAN DL-ENDOPEPTIDASE CWLO"/>
    <property type="match status" value="1"/>
</dbReference>
<keyword evidence="4" id="KW-0788">Thiol protease</keyword>
<evidence type="ECO:0000256" key="3">
    <source>
        <dbReference type="ARBA" id="ARBA00022801"/>
    </source>
</evidence>
<accession>A0A502CPJ3</accession>
<dbReference type="SUPFAM" id="SSF54001">
    <property type="entry name" value="Cysteine proteinases"/>
    <property type="match status" value="1"/>
</dbReference>
<evidence type="ECO:0000256" key="1">
    <source>
        <dbReference type="ARBA" id="ARBA00007074"/>
    </source>
</evidence>